<comment type="caution">
    <text evidence="1">The sequence shown here is derived from an EMBL/GenBank/DDBJ whole genome shotgun (WGS) entry which is preliminary data.</text>
</comment>
<name>A0A4R7HY43_9ACTN</name>
<dbReference type="EMBL" id="SOAU01000001">
    <property type="protein sequence ID" value="TDT16122.1"/>
    <property type="molecule type" value="Genomic_DNA"/>
</dbReference>
<dbReference type="PROSITE" id="PS51257">
    <property type="entry name" value="PROKAR_LIPOPROTEIN"/>
    <property type="match status" value="1"/>
</dbReference>
<organism evidence="1 2">
    <name type="scientific">Ilumatobacter fluminis</name>
    <dbReference type="NCBI Taxonomy" id="467091"/>
    <lineage>
        <taxon>Bacteria</taxon>
        <taxon>Bacillati</taxon>
        <taxon>Actinomycetota</taxon>
        <taxon>Acidimicrobiia</taxon>
        <taxon>Acidimicrobiales</taxon>
        <taxon>Ilumatobacteraceae</taxon>
        <taxon>Ilumatobacter</taxon>
    </lineage>
</organism>
<sequence>MRLVAAVSVAAVLSGACSSGDGRTLPPAVEPLPATTTTTPATVPGPSFRVISPWGSDGLVPARSACGTDAAAPAVSWTAVPEGTADLAVVFSIDGSPHEVLVGIDPAAAGLTEGALPPGSFWWPPSETGARWPGWCTDDGDADLQITVYALNQQVEAADDTGVTELVGMIALIAIAQATVIGQLDVPPPT</sequence>
<evidence type="ECO:0000313" key="1">
    <source>
        <dbReference type="EMBL" id="TDT16122.1"/>
    </source>
</evidence>
<dbReference type="InterPro" id="IPR036610">
    <property type="entry name" value="PEBP-like_sf"/>
</dbReference>
<protein>
    <submittedName>
        <fullName evidence="1">Phosphatidylethanolamine-binding protein (PEBP) family uncharacterized protein</fullName>
    </submittedName>
</protein>
<evidence type="ECO:0000313" key="2">
    <source>
        <dbReference type="Proteomes" id="UP000294558"/>
    </source>
</evidence>
<gene>
    <name evidence="1" type="ORF">BDK89_1704</name>
</gene>
<keyword evidence="2" id="KW-1185">Reference proteome</keyword>
<dbReference type="OrthoDB" id="9797506at2"/>
<dbReference type="RefSeq" id="WP_133868521.1">
    <property type="nucleotide sequence ID" value="NZ_SOAU01000001.1"/>
</dbReference>
<accession>A0A4R7HY43</accession>
<proteinExistence type="predicted"/>
<dbReference type="AlphaFoldDB" id="A0A4R7HY43"/>
<dbReference type="Gene3D" id="3.90.280.10">
    <property type="entry name" value="PEBP-like"/>
    <property type="match status" value="1"/>
</dbReference>
<reference evidence="1 2" key="1">
    <citation type="submission" date="2019-03" db="EMBL/GenBank/DDBJ databases">
        <title>Sequencing the genomes of 1000 actinobacteria strains.</title>
        <authorList>
            <person name="Klenk H.-P."/>
        </authorList>
    </citation>
    <scope>NUCLEOTIDE SEQUENCE [LARGE SCALE GENOMIC DNA]</scope>
    <source>
        <strain evidence="1 2">DSM 18936</strain>
    </source>
</reference>
<dbReference type="Proteomes" id="UP000294558">
    <property type="component" value="Unassembled WGS sequence"/>
</dbReference>
<dbReference type="SUPFAM" id="SSF49777">
    <property type="entry name" value="PEBP-like"/>
    <property type="match status" value="1"/>
</dbReference>